<dbReference type="GO" id="GO:0006265">
    <property type="term" value="P:DNA topological change"/>
    <property type="evidence" value="ECO:0007669"/>
    <property type="project" value="InterPro"/>
</dbReference>
<dbReference type="Pfam" id="PF00521">
    <property type="entry name" value="DNA_topoisoIV"/>
    <property type="match status" value="1"/>
</dbReference>
<feature type="region of interest" description="Disordered" evidence="9">
    <location>
        <begin position="1"/>
        <end position="31"/>
    </location>
</feature>
<dbReference type="GO" id="GO:0005694">
    <property type="term" value="C:chromosome"/>
    <property type="evidence" value="ECO:0007669"/>
    <property type="project" value="InterPro"/>
</dbReference>
<keyword evidence="7 11" id="KW-0413">Isomerase</keyword>
<dbReference type="InterPro" id="IPR050220">
    <property type="entry name" value="Type_II_DNA_Topoisomerases"/>
</dbReference>
<dbReference type="GO" id="GO:0003918">
    <property type="term" value="F:DNA topoisomerase type II (double strand cut, ATP-hydrolyzing) activity"/>
    <property type="evidence" value="ECO:0007669"/>
    <property type="project" value="UniProtKB-EC"/>
</dbReference>
<dbReference type="InterPro" id="IPR013757">
    <property type="entry name" value="Topo_IIA_A_a_sf"/>
</dbReference>
<accession>A0A1J5T6K5</accession>
<keyword evidence="8" id="KW-0175">Coiled coil</keyword>
<dbReference type="SUPFAM" id="SSF56719">
    <property type="entry name" value="Type II DNA topoisomerase"/>
    <property type="match status" value="1"/>
</dbReference>
<evidence type="ECO:0000313" key="11">
    <source>
        <dbReference type="EMBL" id="OIR11872.1"/>
    </source>
</evidence>
<keyword evidence="4" id="KW-0799">Topoisomerase</keyword>
<dbReference type="InterPro" id="IPR013760">
    <property type="entry name" value="Topo_IIA-like_dom_sf"/>
</dbReference>
<dbReference type="Gene3D" id="3.90.199.10">
    <property type="entry name" value="Topoisomerase II, domain 5"/>
    <property type="match status" value="1"/>
</dbReference>
<dbReference type="PANTHER" id="PTHR43493">
    <property type="entry name" value="DNA GYRASE/TOPOISOMERASE SUBUNIT A"/>
    <property type="match status" value="1"/>
</dbReference>
<proteinExistence type="inferred from homology"/>
<dbReference type="FunFam" id="1.10.268.10:FF:000001">
    <property type="entry name" value="DNA gyrase subunit A"/>
    <property type="match status" value="1"/>
</dbReference>
<evidence type="ECO:0000256" key="2">
    <source>
        <dbReference type="ARBA" id="ARBA00012895"/>
    </source>
</evidence>
<dbReference type="AlphaFoldDB" id="A0A1J5T6K5"/>
<dbReference type="Gene3D" id="3.30.1360.40">
    <property type="match status" value="1"/>
</dbReference>
<dbReference type="SUPFAM" id="SSF101904">
    <property type="entry name" value="GyrA/ParC C-terminal domain-like"/>
    <property type="match status" value="1"/>
</dbReference>
<dbReference type="InterPro" id="IPR035516">
    <property type="entry name" value="Gyrase/topoIV_suA_C"/>
</dbReference>
<dbReference type="InterPro" id="IPR002205">
    <property type="entry name" value="Topo_IIA_dom_A"/>
</dbReference>
<dbReference type="NCBIfam" id="NF004044">
    <property type="entry name" value="PRK05561.1"/>
    <property type="match status" value="1"/>
</dbReference>
<comment type="catalytic activity">
    <reaction evidence="1">
        <text>ATP-dependent breakage, passage and rejoining of double-stranded DNA.</text>
        <dbReference type="EC" id="5.6.2.2"/>
    </reaction>
</comment>
<feature type="coiled-coil region" evidence="8">
    <location>
        <begin position="486"/>
        <end position="513"/>
    </location>
</feature>
<keyword evidence="5" id="KW-0238">DNA-binding</keyword>
<feature type="domain" description="Topo IIA-type catalytic" evidence="10">
    <location>
        <begin position="65"/>
        <end position="551"/>
    </location>
</feature>
<dbReference type="EC" id="5.6.2.2" evidence="2"/>
<dbReference type="NCBIfam" id="TIGR01062">
    <property type="entry name" value="parC_Gneg"/>
    <property type="match status" value="1"/>
</dbReference>
<dbReference type="EMBL" id="MLJW01000019">
    <property type="protein sequence ID" value="OIR11872.1"/>
    <property type="molecule type" value="Genomic_DNA"/>
</dbReference>
<evidence type="ECO:0000256" key="9">
    <source>
        <dbReference type="SAM" id="MobiDB-lite"/>
    </source>
</evidence>
<keyword evidence="6" id="KW-0472">Membrane</keyword>
<organism evidence="11">
    <name type="scientific">mine drainage metagenome</name>
    <dbReference type="NCBI Taxonomy" id="410659"/>
    <lineage>
        <taxon>unclassified sequences</taxon>
        <taxon>metagenomes</taxon>
        <taxon>ecological metagenomes</taxon>
    </lineage>
</organism>
<dbReference type="InterPro" id="IPR005742">
    <property type="entry name" value="TopoIV_A_Gneg"/>
</dbReference>
<evidence type="ECO:0000256" key="1">
    <source>
        <dbReference type="ARBA" id="ARBA00000185"/>
    </source>
</evidence>
<dbReference type="InterPro" id="IPR013758">
    <property type="entry name" value="Topo_IIA_A/C_ab"/>
</dbReference>
<evidence type="ECO:0000256" key="5">
    <source>
        <dbReference type="ARBA" id="ARBA00023125"/>
    </source>
</evidence>
<sequence length="789" mass="86425">MTTNENEPQDTPEIEAPAPAESSSGGKREFAPLAKLPDSDEVLIADYAERAYLEYAVSVVKGRALPEVCDGQKPVQRRILYSMRQMGLTHGNKHVKSARVVGDVLGKYHPHGDSSAYEAMVRLAQDFAMRYPLVDGQGNFGSRDGDNAAAMRYTEARLTPIADLLLSELDMGTVDFIPNYDGAFQEPAMLPARLPMVLLNGASGIAVGMATEIPSHNLKEVAKAAVMLAKNPNIKDDKLLSYVSGPDFPGGGQIISSDADIRDAYTTGRGSLKMRARWTIEQLARGQWQVVVSEFPHGVSAQKVLEEIDELTNPKVKANKKSLTPEQTQNKQLILSVLDAVADESDKSQKIRLVLQPKSSKQSPDDMMAVLLTHTSLQNSVSVNLTMIGLDGRPQQKSLAQVLREWVEFRLRTVTRRCEYRLGQVNDRLHILAGRMIVYLNIDEVIALIRGSDAPKEDLMARFELSERQAEDILEIRLRQLARLEGIKIEKEIKALETERKELKKILSSEDALRELVVSEIEADAKTYGDERRTLIEEAQVTKVTAQVSDEPVTVFISQRFWVRTRQGHGIDASSIAFKDGDSIAATYEVRTTDHCIVICSNGRVCSIPVSALPSGRGDGAPLATFIELAPGAKIAHAFCGKTETPVLISTSAGYGFPCFIGDMVGRNKAGKQFISVKEDTILPPVIVTPTQNSLVAVVSKQNRLLVFMLSELKLLQGGGKGMMLIDLKEGDELTACTVVNQPAVTLCGTAGSKVQQLKIGGKELQTYFGARARAGKVVETRLKGLRFE</sequence>
<keyword evidence="3" id="KW-1003">Cell membrane</keyword>
<dbReference type="GO" id="GO:0009330">
    <property type="term" value="C:DNA topoisomerase type II (double strand cut, ATP-hydrolyzing) complex"/>
    <property type="evidence" value="ECO:0007669"/>
    <property type="project" value="TreeGrafter"/>
</dbReference>
<evidence type="ECO:0000256" key="4">
    <source>
        <dbReference type="ARBA" id="ARBA00023029"/>
    </source>
</evidence>
<dbReference type="GO" id="GO:0003677">
    <property type="term" value="F:DNA binding"/>
    <property type="evidence" value="ECO:0007669"/>
    <property type="project" value="UniProtKB-KW"/>
</dbReference>
<dbReference type="SMART" id="SM00434">
    <property type="entry name" value="TOP4c"/>
    <property type="match status" value="1"/>
</dbReference>
<evidence type="ECO:0000259" key="10">
    <source>
        <dbReference type="PROSITE" id="PS52040"/>
    </source>
</evidence>
<gene>
    <name evidence="11" type="primary">parC_2</name>
    <name evidence="11" type="ORF">GALL_67290</name>
</gene>
<dbReference type="Gene3D" id="2.120.10.90">
    <property type="entry name" value="DNA gyrase/topoisomerase IV, subunit A, C-terminal"/>
    <property type="match status" value="1"/>
</dbReference>
<reference evidence="11" key="1">
    <citation type="submission" date="2016-10" db="EMBL/GenBank/DDBJ databases">
        <title>Sequence of Gallionella enrichment culture.</title>
        <authorList>
            <person name="Poehlein A."/>
            <person name="Muehling M."/>
            <person name="Daniel R."/>
        </authorList>
    </citation>
    <scope>NUCLEOTIDE SEQUENCE</scope>
</reference>
<evidence type="ECO:0000256" key="6">
    <source>
        <dbReference type="ARBA" id="ARBA00023136"/>
    </source>
</evidence>
<evidence type="ECO:0000256" key="3">
    <source>
        <dbReference type="ARBA" id="ARBA00022475"/>
    </source>
</evidence>
<dbReference type="Gene3D" id="1.10.268.10">
    <property type="entry name" value="Topoisomerase, domain 3"/>
    <property type="match status" value="1"/>
</dbReference>
<comment type="caution">
    <text evidence="11">The sequence shown here is derived from an EMBL/GenBank/DDBJ whole genome shotgun (WGS) entry which is preliminary data.</text>
</comment>
<dbReference type="PROSITE" id="PS52040">
    <property type="entry name" value="TOPO_IIA"/>
    <property type="match status" value="1"/>
</dbReference>
<evidence type="ECO:0000256" key="8">
    <source>
        <dbReference type="SAM" id="Coils"/>
    </source>
</evidence>
<name>A0A1J5T6K5_9ZZZZ</name>
<dbReference type="PANTHER" id="PTHR43493:SF1">
    <property type="entry name" value="DNA TOPOISOMERASE 4 SUBUNIT A"/>
    <property type="match status" value="1"/>
</dbReference>
<evidence type="ECO:0000256" key="7">
    <source>
        <dbReference type="ARBA" id="ARBA00023235"/>
    </source>
</evidence>
<dbReference type="CDD" id="cd00187">
    <property type="entry name" value="TOP4c"/>
    <property type="match status" value="1"/>
</dbReference>
<dbReference type="HAMAP" id="MF_00936">
    <property type="entry name" value="ParC_type1"/>
    <property type="match status" value="1"/>
</dbReference>
<dbReference type="GO" id="GO:0005524">
    <property type="term" value="F:ATP binding"/>
    <property type="evidence" value="ECO:0007669"/>
    <property type="project" value="InterPro"/>
</dbReference>
<dbReference type="GO" id="GO:0005737">
    <property type="term" value="C:cytoplasm"/>
    <property type="evidence" value="ECO:0007669"/>
    <property type="project" value="TreeGrafter"/>
</dbReference>
<protein>
    <recommendedName>
        <fullName evidence="2">DNA topoisomerase (ATP-hydrolyzing)</fullName>
        <ecNumber evidence="2">5.6.2.2</ecNumber>
    </recommendedName>
</protein>